<dbReference type="Proteomes" id="UP000027222">
    <property type="component" value="Unassembled WGS sequence"/>
</dbReference>
<gene>
    <name evidence="2" type="ORF">GALMADRAFT_91662</name>
</gene>
<feature type="transmembrane region" description="Helical" evidence="1">
    <location>
        <begin position="270"/>
        <end position="292"/>
    </location>
</feature>
<dbReference type="EMBL" id="KL142371">
    <property type="protein sequence ID" value="KDR80971.1"/>
    <property type="molecule type" value="Genomic_DNA"/>
</dbReference>
<sequence>MSRLQDWEIPIARIAEENLQPRWHPKITIYRLLMLSTTLGFGTAKVITAYQQKSYVSTTIEWVSGVAVFLVFFLVNIVEGDPSQKGQLGWLLQYDTLELLWSIFKILGRDRPRYRSDERQVEFPERHPPITGFRILTTLTVILFGSIKAYLSYSGFSNAATAMDWISGVVISSTLYCLSLYENNTSNKLSYLFSTNYNAVIFSGGWLCFQIALCAIGIALGVVWSLGWNLALNTTPDGLLDFGDGGMSEGPLSSLGHIHDLSMEYTVQGVVWLVILVGPMISSLSLWTMITLPRVLGPIKKVGRVVRRLTRAISTPIRLILLKVTVPQWAEGIVAKVSAAYQFIRRFGVHTLVFICAIILCAFPTFAFLGFALRILSPIEKRAEFVPDNIVVGTLRFFIAGAAGGGFGIGMVFFAYCLIRPLYMDRNFSYYEKTLLEF</sequence>
<evidence type="ECO:0000313" key="3">
    <source>
        <dbReference type="Proteomes" id="UP000027222"/>
    </source>
</evidence>
<feature type="transmembrane region" description="Helical" evidence="1">
    <location>
        <begin position="352"/>
        <end position="377"/>
    </location>
</feature>
<dbReference type="AlphaFoldDB" id="A0A067TCX6"/>
<dbReference type="HOGENOM" id="CLU_625617_0_0_1"/>
<evidence type="ECO:0000256" key="1">
    <source>
        <dbReference type="SAM" id="Phobius"/>
    </source>
</evidence>
<keyword evidence="1" id="KW-1133">Transmembrane helix</keyword>
<feature type="transmembrane region" description="Helical" evidence="1">
    <location>
        <begin position="129"/>
        <end position="147"/>
    </location>
</feature>
<keyword evidence="1" id="KW-0472">Membrane</keyword>
<keyword evidence="3" id="KW-1185">Reference proteome</keyword>
<feature type="transmembrane region" description="Helical" evidence="1">
    <location>
        <begin position="397"/>
        <end position="419"/>
    </location>
</feature>
<feature type="transmembrane region" description="Helical" evidence="1">
    <location>
        <begin position="29"/>
        <end position="47"/>
    </location>
</feature>
<name>A0A067TCX6_GALM3</name>
<evidence type="ECO:0000313" key="2">
    <source>
        <dbReference type="EMBL" id="KDR80971.1"/>
    </source>
</evidence>
<reference evidence="3" key="1">
    <citation type="journal article" date="2014" name="Proc. Natl. Acad. Sci. U.S.A.">
        <title>Extensive sampling of basidiomycete genomes demonstrates inadequacy of the white-rot/brown-rot paradigm for wood decay fungi.</title>
        <authorList>
            <person name="Riley R."/>
            <person name="Salamov A.A."/>
            <person name="Brown D.W."/>
            <person name="Nagy L.G."/>
            <person name="Floudas D."/>
            <person name="Held B.W."/>
            <person name="Levasseur A."/>
            <person name="Lombard V."/>
            <person name="Morin E."/>
            <person name="Otillar R."/>
            <person name="Lindquist E.A."/>
            <person name="Sun H."/>
            <person name="LaButti K.M."/>
            <person name="Schmutz J."/>
            <person name="Jabbour D."/>
            <person name="Luo H."/>
            <person name="Baker S.E."/>
            <person name="Pisabarro A.G."/>
            <person name="Walton J.D."/>
            <person name="Blanchette R.A."/>
            <person name="Henrissat B."/>
            <person name="Martin F."/>
            <person name="Cullen D."/>
            <person name="Hibbett D.S."/>
            <person name="Grigoriev I.V."/>
        </authorList>
    </citation>
    <scope>NUCLEOTIDE SEQUENCE [LARGE SCALE GENOMIC DNA]</scope>
    <source>
        <strain evidence="3">CBS 339.88</strain>
    </source>
</reference>
<feature type="transmembrane region" description="Helical" evidence="1">
    <location>
        <begin position="59"/>
        <end position="78"/>
    </location>
</feature>
<keyword evidence="1" id="KW-0812">Transmembrane</keyword>
<feature type="transmembrane region" description="Helical" evidence="1">
    <location>
        <begin position="199"/>
        <end position="226"/>
    </location>
</feature>
<proteinExistence type="predicted"/>
<dbReference type="OrthoDB" id="3058001at2759"/>
<accession>A0A067TCX6</accession>
<protein>
    <submittedName>
        <fullName evidence="2">Uncharacterized protein</fullName>
    </submittedName>
</protein>
<organism evidence="2 3">
    <name type="scientific">Galerina marginata (strain CBS 339.88)</name>
    <dbReference type="NCBI Taxonomy" id="685588"/>
    <lineage>
        <taxon>Eukaryota</taxon>
        <taxon>Fungi</taxon>
        <taxon>Dikarya</taxon>
        <taxon>Basidiomycota</taxon>
        <taxon>Agaricomycotina</taxon>
        <taxon>Agaricomycetes</taxon>
        <taxon>Agaricomycetidae</taxon>
        <taxon>Agaricales</taxon>
        <taxon>Agaricineae</taxon>
        <taxon>Strophariaceae</taxon>
        <taxon>Galerina</taxon>
    </lineage>
</organism>
<feature type="transmembrane region" description="Helical" evidence="1">
    <location>
        <begin position="159"/>
        <end position="178"/>
    </location>
</feature>